<protein>
    <submittedName>
        <fullName evidence="2">Uncharacterized protein</fullName>
    </submittedName>
</protein>
<dbReference type="AlphaFoldDB" id="A0A2I2KTN7"/>
<gene>
    <name evidence="2" type="ORF">FRACA_30038</name>
</gene>
<evidence type="ECO:0000313" key="2">
    <source>
        <dbReference type="EMBL" id="SNQ49034.1"/>
    </source>
</evidence>
<reference evidence="2 3" key="1">
    <citation type="submission" date="2017-06" db="EMBL/GenBank/DDBJ databases">
        <authorList>
            <person name="Kim H.J."/>
            <person name="Triplett B.A."/>
        </authorList>
    </citation>
    <scope>NUCLEOTIDE SEQUENCE [LARGE SCALE GENOMIC DNA]</scope>
    <source>
        <strain evidence="2">FRACA_ARgP5</strain>
    </source>
</reference>
<sequence>MVDGGPQDASRRRFGPGADSCTVGSTVFRAADAPGGPARRIVRGQNLGEGYPNRGPWVRTVMS</sequence>
<dbReference type="EMBL" id="FZMO01000223">
    <property type="protein sequence ID" value="SNQ49034.1"/>
    <property type="molecule type" value="Genomic_DNA"/>
</dbReference>
<proteinExistence type="predicted"/>
<feature type="region of interest" description="Disordered" evidence="1">
    <location>
        <begin position="1"/>
        <end position="21"/>
    </location>
</feature>
<name>A0A2I2KTN7_9ACTN</name>
<evidence type="ECO:0000256" key="1">
    <source>
        <dbReference type="SAM" id="MobiDB-lite"/>
    </source>
</evidence>
<accession>A0A2I2KTN7</accession>
<evidence type="ECO:0000313" key="3">
    <source>
        <dbReference type="Proteomes" id="UP000234331"/>
    </source>
</evidence>
<organism evidence="2 3">
    <name type="scientific">Frankia canadensis</name>
    <dbReference type="NCBI Taxonomy" id="1836972"/>
    <lineage>
        <taxon>Bacteria</taxon>
        <taxon>Bacillati</taxon>
        <taxon>Actinomycetota</taxon>
        <taxon>Actinomycetes</taxon>
        <taxon>Frankiales</taxon>
        <taxon>Frankiaceae</taxon>
        <taxon>Frankia</taxon>
    </lineage>
</organism>
<keyword evidence="3" id="KW-1185">Reference proteome</keyword>
<dbReference type="Proteomes" id="UP000234331">
    <property type="component" value="Unassembled WGS sequence"/>
</dbReference>